<reference evidence="2" key="1">
    <citation type="journal article" date="2021" name="Proc. Natl. Acad. Sci. U.S.A.">
        <title>A Catalog of Tens of Thousands of Viruses from Human Metagenomes Reveals Hidden Associations with Chronic Diseases.</title>
        <authorList>
            <person name="Tisza M.J."/>
            <person name="Buck C.B."/>
        </authorList>
    </citation>
    <scope>NUCLEOTIDE SEQUENCE</scope>
    <source>
        <strain evidence="2">CtTOm1</strain>
    </source>
</reference>
<sequence>MTARQNTLPSCPRANKKPPLRPATRKAARRHGKTHCANLAVGHRAGSRPVPRKRHTHPGRAAASAGQPLSFSRMPPWLRHSVPAKGSACPPFPKRPLQSRTAAHPGAPLPPACAPELAPGPAAACPHRPNTANMLSLKAHPAYRGLCRLHAAGARASLRSARIPSHSFLSSSVW</sequence>
<accession>A0A8S5N4M5</accession>
<name>A0A8S5N4M5_9CAUD</name>
<evidence type="ECO:0000313" key="2">
    <source>
        <dbReference type="EMBL" id="DAD89287.1"/>
    </source>
</evidence>
<dbReference type="EMBL" id="BK015057">
    <property type="protein sequence ID" value="DAD89287.1"/>
    <property type="molecule type" value="Genomic_DNA"/>
</dbReference>
<evidence type="ECO:0000256" key="1">
    <source>
        <dbReference type="SAM" id="MobiDB-lite"/>
    </source>
</evidence>
<proteinExistence type="predicted"/>
<feature type="region of interest" description="Disordered" evidence="1">
    <location>
        <begin position="1"/>
        <end position="77"/>
    </location>
</feature>
<organism evidence="2">
    <name type="scientific">Myoviridae sp. ctTOm1</name>
    <dbReference type="NCBI Taxonomy" id="2826657"/>
    <lineage>
        <taxon>Viruses</taxon>
        <taxon>Duplodnaviria</taxon>
        <taxon>Heunggongvirae</taxon>
        <taxon>Uroviricota</taxon>
        <taxon>Caudoviricetes</taxon>
    </lineage>
</organism>
<protein>
    <submittedName>
        <fullName evidence="2">Uncharacterized protein</fullName>
    </submittedName>
</protein>
<feature type="compositionally biased region" description="Basic residues" evidence="1">
    <location>
        <begin position="14"/>
        <end position="34"/>
    </location>
</feature>